<dbReference type="InterPro" id="IPR004561">
    <property type="entry name" value="IsoChor_synthase"/>
</dbReference>
<evidence type="ECO:0000256" key="4">
    <source>
        <dbReference type="ARBA" id="ARBA00023235"/>
    </source>
</evidence>
<dbReference type="InterPro" id="IPR005801">
    <property type="entry name" value="ADC_synthase"/>
</dbReference>
<protein>
    <recommendedName>
        <fullName evidence="3">isochorismate synthase</fullName>
        <ecNumber evidence="3">5.4.4.2</ecNumber>
    </recommendedName>
    <alternativeName>
        <fullName evidence="5">Isochorismate mutase</fullName>
    </alternativeName>
</protein>
<dbReference type="InterPro" id="IPR015890">
    <property type="entry name" value="Chorismate_C"/>
</dbReference>
<organism evidence="7 8">
    <name type="scientific">Candidatus Tanganyikabacteria bacterium</name>
    <dbReference type="NCBI Taxonomy" id="2961651"/>
    <lineage>
        <taxon>Bacteria</taxon>
        <taxon>Bacillati</taxon>
        <taxon>Candidatus Sericytochromatia</taxon>
        <taxon>Candidatus Tanganyikabacteria</taxon>
    </lineage>
</organism>
<name>A0A938BID3_9BACT</name>
<evidence type="ECO:0000256" key="5">
    <source>
        <dbReference type="ARBA" id="ARBA00041564"/>
    </source>
</evidence>
<dbReference type="PANTHER" id="PTHR42839:SF2">
    <property type="entry name" value="ISOCHORISMATE SYNTHASE ENTC"/>
    <property type="match status" value="1"/>
</dbReference>
<sequence>MASLASRPTNRAPSVDFGQIARAAAMVPDAGLPLVAWLDPDAGDQWLGIGAAHDLVSQDAEVAWGLPDRCRAIVSADARHDGKSRVVSYPRSAMPRYFGGLAFDPAAAEAAGSVAGRFFLPRILLSRRRSGEVDVSFHTLAAPWDDPDAVEQRLALARADHDRILALARGCGASNDRPGERDWEVAFRNAGRDRWMSASRRILCEIGHGAIEKVVLSREIVVARGDGDIWEPFENLERRAAGTARVALRFSPHEAFIFASPERLLSLSGRHIAVDALAGTVRQTGPPAEDIRRMAELAGDPKARSEFACVQEGIRAALGPLCEDLAWGGETVRRVPGLFHLHDTAMGTLSSDVSLRQAIRRLHPTPAVGAWPRSDGLRLLRVLEGRDRGWYAAPIGWIGPDSAEFRVAIRCATVWEGRAVLTVGAGIVAGSTPEGEWEETEAKAQAMLALLRERP</sequence>
<feature type="domain" description="Chorismate-utilising enzyme C-terminal" evidence="6">
    <location>
        <begin position="193"/>
        <end position="443"/>
    </location>
</feature>
<evidence type="ECO:0000313" key="7">
    <source>
        <dbReference type="EMBL" id="MBM3274247.1"/>
    </source>
</evidence>
<dbReference type="GO" id="GO:0008909">
    <property type="term" value="F:isochorismate synthase activity"/>
    <property type="evidence" value="ECO:0007669"/>
    <property type="project" value="UniProtKB-EC"/>
</dbReference>
<dbReference type="EMBL" id="VGJX01000162">
    <property type="protein sequence ID" value="MBM3274247.1"/>
    <property type="molecule type" value="Genomic_DNA"/>
</dbReference>
<evidence type="ECO:0000259" key="6">
    <source>
        <dbReference type="Pfam" id="PF00425"/>
    </source>
</evidence>
<evidence type="ECO:0000256" key="3">
    <source>
        <dbReference type="ARBA" id="ARBA00012824"/>
    </source>
</evidence>
<gene>
    <name evidence="7" type="ORF">FJZ00_03780</name>
</gene>
<dbReference type="AlphaFoldDB" id="A0A938BID3"/>
<dbReference type="Pfam" id="PF00425">
    <property type="entry name" value="Chorismate_bind"/>
    <property type="match status" value="1"/>
</dbReference>
<dbReference type="Gene3D" id="3.60.120.10">
    <property type="entry name" value="Anthranilate synthase"/>
    <property type="match status" value="1"/>
</dbReference>
<dbReference type="EC" id="5.4.4.2" evidence="3"/>
<accession>A0A938BID3</accession>
<comment type="catalytic activity">
    <reaction evidence="1">
        <text>chorismate = isochorismate</text>
        <dbReference type="Rhea" id="RHEA:18985"/>
        <dbReference type="ChEBI" id="CHEBI:29748"/>
        <dbReference type="ChEBI" id="CHEBI:29780"/>
        <dbReference type="EC" id="5.4.4.2"/>
    </reaction>
</comment>
<reference evidence="7 8" key="1">
    <citation type="submission" date="2019-03" db="EMBL/GenBank/DDBJ databases">
        <title>Lake Tanganyika Metagenome-Assembled Genomes (MAGs).</title>
        <authorList>
            <person name="Tran P."/>
        </authorList>
    </citation>
    <scope>NUCLEOTIDE SEQUENCE [LARGE SCALE GENOMIC DNA]</scope>
    <source>
        <strain evidence="7">K_DeepCast_65m_m2_236</strain>
    </source>
</reference>
<keyword evidence="4 7" id="KW-0413">Isomerase</keyword>
<dbReference type="NCBIfam" id="TIGR00543">
    <property type="entry name" value="isochor_syn"/>
    <property type="match status" value="1"/>
</dbReference>
<dbReference type="SUPFAM" id="SSF56322">
    <property type="entry name" value="ADC synthase"/>
    <property type="match status" value="1"/>
</dbReference>
<dbReference type="Proteomes" id="UP000703893">
    <property type="component" value="Unassembled WGS sequence"/>
</dbReference>
<comment type="similarity">
    <text evidence="2">Belongs to the isochorismate synthase family.</text>
</comment>
<comment type="caution">
    <text evidence="7">The sequence shown here is derived from an EMBL/GenBank/DDBJ whole genome shotgun (WGS) entry which is preliminary data.</text>
</comment>
<evidence type="ECO:0000256" key="2">
    <source>
        <dbReference type="ARBA" id="ARBA00005297"/>
    </source>
</evidence>
<evidence type="ECO:0000256" key="1">
    <source>
        <dbReference type="ARBA" id="ARBA00000799"/>
    </source>
</evidence>
<evidence type="ECO:0000313" key="8">
    <source>
        <dbReference type="Proteomes" id="UP000703893"/>
    </source>
</evidence>
<proteinExistence type="inferred from homology"/>
<dbReference type="PANTHER" id="PTHR42839">
    <property type="entry name" value="ISOCHORISMATE SYNTHASE ENTC"/>
    <property type="match status" value="1"/>
</dbReference>